<protein>
    <submittedName>
        <fullName evidence="1">Uncharacterized protein</fullName>
    </submittedName>
</protein>
<dbReference type="AlphaFoldDB" id="A0A1C4U7F0"/>
<evidence type="ECO:0000313" key="1">
    <source>
        <dbReference type="EMBL" id="SCE67615.1"/>
    </source>
</evidence>
<dbReference type="EMBL" id="LT607411">
    <property type="protein sequence ID" value="SCE67615.1"/>
    <property type="molecule type" value="Genomic_DNA"/>
</dbReference>
<sequence length="171" mass="18738">MTAGPARRIGVGDVVQVAEQHYCYGLGTLTLRVIELGRRERHSDGIWINLRGVELGHPSGPRQRRVLARLDALRIRPVPAPAAHLPVRPGWGCAACGHDWPCPDRRRRLLREYAGNRAALGIYLALQLADAAADLRHLSGNALHARFLGWLRGDPGGDPSQPVRPLPAAER</sequence>
<dbReference type="Proteomes" id="UP000198242">
    <property type="component" value="Chromosome I"/>
</dbReference>
<proteinExistence type="predicted"/>
<gene>
    <name evidence="1" type="ORF">GA0074695_0230</name>
</gene>
<keyword evidence="2" id="KW-1185">Reference proteome</keyword>
<organism evidence="1 2">
    <name type="scientific">Micromonospora viridifaciens</name>
    <dbReference type="NCBI Taxonomy" id="1881"/>
    <lineage>
        <taxon>Bacteria</taxon>
        <taxon>Bacillati</taxon>
        <taxon>Actinomycetota</taxon>
        <taxon>Actinomycetes</taxon>
        <taxon>Micromonosporales</taxon>
        <taxon>Micromonosporaceae</taxon>
        <taxon>Micromonospora</taxon>
    </lineage>
</organism>
<name>A0A1C4U7F0_MICVI</name>
<evidence type="ECO:0000313" key="2">
    <source>
        <dbReference type="Proteomes" id="UP000198242"/>
    </source>
</evidence>
<reference evidence="2" key="1">
    <citation type="submission" date="2016-06" db="EMBL/GenBank/DDBJ databases">
        <authorList>
            <person name="Varghese N."/>
            <person name="Submissions Spin"/>
        </authorList>
    </citation>
    <scope>NUCLEOTIDE SEQUENCE [LARGE SCALE GENOMIC DNA]</scope>
    <source>
        <strain evidence="2">DSM 43909</strain>
    </source>
</reference>
<accession>A0A1C4U7F0</accession>
<dbReference type="RefSeq" id="WP_231934932.1">
    <property type="nucleotide sequence ID" value="NZ_LT607411.1"/>
</dbReference>